<sequence>MSADHEPGTPVPPAPKPTTRRIKPLLILAVIAASGLALLAWTQTWATLQVTLDGASAQALEVTGSIAAPGLTALALAGLALAGALTIAGPVIRIILGLLEMLLGVSVILSAGLAIGDPVGAGSAAVTAATGIAGSESTRAGVSQAQLTGWPYLALAAGVFMLIIGLAVCVTARRWPGPTKRYETTRFAPADGAGETTPGTAAGTPGAQTRPRDAVDDWDGLTRGDDPTAPER</sequence>
<feature type="compositionally biased region" description="Low complexity" evidence="1">
    <location>
        <begin position="188"/>
        <end position="209"/>
    </location>
</feature>
<reference evidence="3 4" key="1">
    <citation type="submission" date="2016-06" db="EMBL/GenBank/DDBJ databases">
        <title>Genome sequencing of Cryobacterium arcticum PAMC 27867.</title>
        <authorList>
            <person name="Lee J."/>
            <person name="Kim O.-S."/>
        </authorList>
    </citation>
    <scope>NUCLEOTIDE SEQUENCE [LARGE SCALE GENOMIC DNA]</scope>
    <source>
        <strain evidence="3 4">PAMC 27867</strain>
    </source>
</reference>
<keyword evidence="2" id="KW-1133">Transmembrane helix</keyword>
<organism evidence="3 4">
    <name type="scientific">Cryobacterium arcticum</name>
    <dbReference type="NCBI Taxonomy" id="670052"/>
    <lineage>
        <taxon>Bacteria</taxon>
        <taxon>Bacillati</taxon>
        <taxon>Actinomycetota</taxon>
        <taxon>Actinomycetes</taxon>
        <taxon>Micrococcales</taxon>
        <taxon>Microbacteriaceae</taxon>
        <taxon>Cryobacterium</taxon>
    </lineage>
</organism>
<evidence type="ECO:0000256" key="1">
    <source>
        <dbReference type="SAM" id="MobiDB-lite"/>
    </source>
</evidence>
<evidence type="ECO:0000313" key="4">
    <source>
        <dbReference type="Proteomes" id="UP000092582"/>
    </source>
</evidence>
<keyword evidence="2" id="KW-0472">Membrane</keyword>
<dbReference type="Proteomes" id="UP000092582">
    <property type="component" value="Chromosome 1"/>
</dbReference>
<feature type="region of interest" description="Disordered" evidence="1">
    <location>
        <begin position="181"/>
        <end position="232"/>
    </location>
</feature>
<dbReference type="InterPro" id="IPR019051">
    <property type="entry name" value="Trp_biosyn_TM_oprn/chp"/>
</dbReference>
<dbReference type="RefSeq" id="WP_236900892.1">
    <property type="nucleotide sequence ID" value="NZ_CP016282.1"/>
</dbReference>
<protein>
    <submittedName>
        <fullName evidence="3">Peptidase</fullName>
    </submittedName>
</protein>
<feature type="compositionally biased region" description="Basic and acidic residues" evidence="1">
    <location>
        <begin position="210"/>
        <end position="232"/>
    </location>
</feature>
<dbReference type="STRING" id="670052.PA27867_1832"/>
<evidence type="ECO:0000313" key="3">
    <source>
        <dbReference type="EMBL" id="ANP72785.1"/>
    </source>
</evidence>
<feature type="transmembrane region" description="Helical" evidence="2">
    <location>
        <begin position="94"/>
        <end position="115"/>
    </location>
</feature>
<keyword evidence="2" id="KW-0812">Transmembrane</keyword>
<dbReference type="EMBL" id="CP016282">
    <property type="protein sequence ID" value="ANP72785.1"/>
    <property type="molecule type" value="Genomic_DNA"/>
</dbReference>
<proteinExistence type="predicted"/>
<feature type="transmembrane region" description="Helical" evidence="2">
    <location>
        <begin position="66"/>
        <end position="87"/>
    </location>
</feature>
<feature type="transmembrane region" description="Helical" evidence="2">
    <location>
        <begin position="152"/>
        <end position="172"/>
    </location>
</feature>
<name>A0A1B1BJQ2_9MICO</name>
<dbReference type="AlphaFoldDB" id="A0A1B1BJQ2"/>
<accession>A0A1B1BJQ2</accession>
<evidence type="ECO:0000256" key="2">
    <source>
        <dbReference type="SAM" id="Phobius"/>
    </source>
</evidence>
<keyword evidence="4" id="KW-1185">Reference proteome</keyword>
<feature type="transmembrane region" description="Helical" evidence="2">
    <location>
        <begin position="25"/>
        <end position="46"/>
    </location>
</feature>
<dbReference type="Pfam" id="PF09534">
    <property type="entry name" value="Trp_oprn_chp"/>
    <property type="match status" value="1"/>
</dbReference>
<gene>
    <name evidence="3" type="ORF">PA27867_1832</name>
</gene>
<dbReference type="KEGG" id="cart:PA27867_1832"/>